<dbReference type="GO" id="GO:0035251">
    <property type="term" value="F:UDP-glucosyltransferase activity"/>
    <property type="evidence" value="ECO:0007669"/>
    <property type="project" value="InterPro"/>
</dbReference>
<dbReference type="PROSITE" id="PS00375">
    <property type="entry name" value="UDPGT"/>
    <property type="match status" value="1"/>
</dbReference>
<protein>
    <recommendedName>
        <fullName evidence="5">Glycosyltransferase</fullName>
        <ecNumber evidence="5">2.4.1.-</ecNumber>
    </recommendedName>
</protein>
<keyword evidence="7" id="KW-1185">Reference proteome</keyword>
<proteinExistence type="inferred from homology"/>
<gene>
    <name evidence="6" type="ORF">H6P81_006927</name>
</gene>
<evidence type="ECO:0000256" key="1">
    <source>
        <dbReference type="ARBA" id="ARBA00009995"/>
    </source>
</evidence>
<accession>A0AAV7F378</accession>
<reference evidence="6 7" key="1">
    <citation type="submission" date="2021-07" db="EMBL/GenBank/DDBJ databases">
        <title>The Aristolochia fimbriata genome: insights into angiosperm evolution, floral development and chemical biosynthesis.</title>
        <authorList>
            <person name="Jiao Y."/>
        </authorList>
    </citation>
    <scope>NUCLEOTIDE SEQUENCE [LARGE SCALE GENOMIC DNA]</scope>
    <source>
        <strain evidence="6">IBCAS-2021</strain>
        <tissue evidence="6">Leaf</tissue>
    </source>
</reference>
<evidence type="ECO:0000256" key="4">
    <source>
        <dbReference type="RuleBase" id="RU003718"/>
    </source>
</evidence>
<dbReference type="Pfam" id="PF00201">
    <property type="entry name" value="UDPGT"/>
    <property type="match status" value="1"/>
</dbReference>
<dbReference type="InterPro" id="IPR050481">
    <property type="entry name" value="UDP-glycosyltransf_plant"/>
</dbReference>
<dbReference type="AlphaFoldDB" id="A0AAV7F378"/>
<dbReference type="PANTHER" id="PTHR48048">
    <property type="entry name" value="GLYCOSYLTRANSFERASE"/>
    <property type="match status" value="1"/>
</dbReference>
<dbReference type="InterPro" id="IPR035595">
    <property type="entry name" value="UDP_glycos_trans_CS"/>
</dbReference>
<name>A0AAV7F378_ARIFI</name>
<comment type="similarity">
    <text evidence="1 4">Belongs to the UDP-glycosyltransferase family.</text>
</comment>
<sequence>MCSTSTLSMADGGGGKLIKDDCIVLNPYPSMGHLISMVELGKRFLDLSTDDVGGGFTVVVIVAEAPFVLPNIDVYIKTVTETHPSVVFFRLPPQPSFTAEDYYPPSLRSIEIAFEFMRASNPFLRLSLQSISLFARVRGLFVDFFGTAAMDVADELGIPPYPFITSPAAQLAFFLYFPTMHDNTSATFKDLERGTLLEFPGLPPLPAADVPQGLEDRNEKAYREFLEMSKRVQRAAGFVVNTFDSLEPRALTALETGACVPDGALTPPPPCYAIGPLVAPDKGDGCAEFCLEWLDSQPRRSVVFLSFGSMIALPPEQLREIATGLERSGYRFLWILRSDDKNAADLDALLPDGFLDRTRGRGLVWKSWAEQAAVLNQDSVGAFVTHCGWNSVLESICAGVPMVAWPLYAEQRMIRVLVEEEMKLGVAVEFDEKGKVGAAELEKRVREVMESEEGKAVRERAKTMKAHAAAAFADGGPSRFALLQLGKTLIQG</sequence>
<keyword evidence="3 4" id="KW-0808">Transferase</keyword>
<dbReference type="EMBL" id="JAINDJ010000003">
    <property type="protein sequence ID" value="KAG9454023.1"/>
    <property type="molecule type" value="Genomic_DNA"/>
</dbReference>
<evidence type="ECO:0000313" key="6">
    <source>
        <dbReference type="EMBL" id="KAG9454023.1"/>
    </source>
</evidence>
<evidence type="ECO:0000256" key="3">
    <source>
        <dbReference type="ARBA" id="ARBA00022679"/>
    </source>
</evidence>
<evidence type="ECO:0000256" key="2">
    <source>
        <dbReference type="ARBA" id="ARBA00022676"/>
    </source>
</evidence>
<dbReference type="EC" id="2.4.1.-" evidence="5"/>
<dbReference type="FunFam" id="3.40.50.2000:FF:000020">
    <property type="entry name" value="Glycosyltransferase"/>
    <property type="match status" value="1"/>
</dbReference>
<dbReference type="SUPFAM" id="SSF53756">
    <property type="entry name" value="UDP-Glycosyltransferase/glycogen phosphorylase"/>
    <property type="match status" value="1"/>
</dbReference>
<evidence type="ECO:0000313" key="7">
    <source>
        <dbReference type="Proteomes" id="UP000825729"/>
    </source>
</evidence>
<organism evidence="6 7">
    <name type="scientific">Aristolochia fimbriata</name>
    <name type="common">White veined hardy Dutchman's pipe vine</name>
    <dbReference type="NCBI Taxonomy" id="158543"/>
    <lineage>
        <taxon>Eukaryota</taxon>
        <taxon>Viridiplantae</taxon>
        <taxon>Streptophyta</taxon>
        <taxon>Embryophyta</taxon>
        <taxon>Tracheophyta</taxon>
        <taxon>Spermatophyta</taxon>
        <taxon>Magnoliopsida</taxon>
        <taxon>Magnoliidae</taxon>
        <taxon>Piperales</taxon>
        <taxon>Aristolochiaceae</taxon>
        <taxon>Aristolochia</taxon>
    </lineage>
</organism>
<dbReference type="Proteomes" id="UP000825729">
    <property type="component" value="Unassembled WGS sequence"/>
</dbReference>
<dbReference type="PANTHER" id="PTHR48048:SF30">
    <property type="entry name" value="GLYCOSYLTRANSFERASE"/>
    <property type="match status" value="1"/>
</dbReference>
<dbReference type="InterPro" id="IPR002213">
    <property type="entry name" value="UDP_glucos_trans"/>
</dbReference>
<keyword evidence="2 4" id="KW-0328">Glycosyltransferase</keyword>
<evidence type="ECO:0000256" key="5">
    <source>
        <dbReference type="RuleBase" id="RU362057"/>
    </source>
</evidence>
<dbReference type="CDD" id="cd03784">
    <property type="entry name" value="GT1_Gtf-like"/>
    <property type="match status" value="1"/>
</dbReference>
<dbReference type="Gene3D" id="3.40.50.2000">
    <property type="entry name" value="Glycogen Phosphorylase B"/>
    <property type="match status" value="2"/>
</dbReference>
<comment type="caution">
    <text evidence="6">The sequence shown here is derived from an EMBL/GenBank/DDBJ whole genome shotgun (WGS) entry which is preliminary data.</text>
</comment>